<keyword evidence="3" id="KW-0560">Oxidoreductase</keyword>
<dbReference type="KEGG" id="osg:BST96_17340"/>
<reference evidence="6 7" key="1">
    <citation type="submission" date="2016-11" db="EMBL/GenBank/DDBJ databases">
        <title>Trade-off between light-utilization and light-protection in marine flavobacteria.</title>
        <authorList>
            <person name="Kumagai Y."/>
        </authorList>
    </citation>
    <scope>NUCLEOTIDE SEQUENCE [LARGE SCALE GENOMIC DNA]</scope>
    <source>
        <strain evidence="6 7">NBRC 107125</strain>
    </source>
</reference>
<accession>A0A1X9NRR5</accession>
<gene>
    <name evidence="6" type="ORF">BST96_17340</name>
</gene>
<dbReference type="GO" id="GO:0010436">
    <property type="term" value="F:carotenoid dioxygenase activity"/>
    <property type="evidence" value="ECO:0007669"/>
    <property type="project" value="TreeGrafter"/>
</dbReference>
<feature type="binding site" evidence="5">
    <location>
        <position position="263"/>
    </location>
    <ligand>
        <name>Fe cation</name>
        <dbReference type="ChEBI" id="CHEBI:24875"/>
        <note>catalytic</note>
    </ligand>
</feature>
<evidence type="ECO:0000313" key="7">
    <source>
        <dbReference type="Proteomes" id="UP000193450"/>
    </source>
</evidence>
<dbReference type="STRING" id="716816.BST96_17340"/>
<evidence type="ECO:0000256" key="1">
    <source>
        <dbReference type="ARBA" id="ARBA00006787"/>
    </source>
</evidence>
<comment type="similarity">
    <text evidence="1">Belongs to the carotenoid oxygenase family.</text>
</comment>
<name>A0A1X9NRR5_9GAMM</name>
<evidence type="ECO:0000256" key="2">
    <source>
        <dbReference type="ARBA" id="ARBA00022723"/>
    </source>
</evidence>
<dbReference type="GO" id="GO:0046872">
    <property type="term" value="F:metal ion binding"/>
    <property type="evidence" value="ECO:0007669"/>
    <property type="project" value="UniProtKB-KW"/>
</dbReference>
<keyword evidence="2 5" id="KW-0479">Metal-binding</keyword>
<dbReference type="GO" id="GO:0016121">
    <property type="term" value="P:carotene catabolic process"/>
    <property type="evidence" value="ECO:0007669"/>
    <property type="project" value="TreeGrafter"/>
</dbReference>
<dbReference type="AlphaFoldDB" id="A0A1X9NRR5"/>
<evidence type="ECO:0000256" key="4">
    <source>
        <dbReference type="ARBA" id="ARBA00023004"/>
    </source>
</evidence>
<dbReference type="Proteomes" id="UP000193450">
    <property type="component" value="Chromosome"/>
</dbReference>
<evidence type="ECO:0000256" key="5">
    <source>
        <dbReference type="PIRSR" id="PIRSR604294-1"/>
    </source>
</evidence>
<feature type="binding site" evidence="5">
    <location>
        <position position="214"/>
    </location>
    <ligand>
        <name>Fe cation</name>
        <dbReference type="ChEBI" id="CHEBI:24875"/>
        <note>catalytic</note>
    </ligand>
</feature>
<sequence length="517" mass="58587">MFIAPQPLFAVADKRIRKALDVEAYNRNSPYSGKGFMPVHTELQQSAIRIEGTIPADFKGVYLRNGTNTQFESTNSRLHMFNGSGMLHQIQVKDGVATYSNTYVKTPAHTIENEQGKEVFGQFGDLAGGGKASFARIITDLLKKRFGVIPSLDMLENGSSTTAIQYHHGKLYCLQETGYPFALNTRVEDGQLVLDGSGDWDTFDGKLDTPFTAHPKIDPETGDWYTYSTHLMSGNIHYSVLSEGKLKSHTQLLQAKPALSFLHDYYLTEHYSVFPDLSMRFDSKEIFGEHQSPFYFDADYKMRFGVIKRDHQQGDDIQWFTTDLPGHIWHTINAWEETRDDGGTDIVLYAPVFREYPSNVPIHTPLEPHAQMHIYRLNLDSGEVTEQRQLMEHFYERPSYNTNYVGKRTQYAYLLDEQGSGGIMGKGVLKYDLINEQEVSYFDYGDHLGGEALFVPKANAVAEDDGYLVDLLMTDDSAYLIIIDASTMEECAKLHLPQRVPYGVHACWLNQEQLATL</sequence>
<dbReference type="PANTHER" id="PTHR10543">
    <property type="entry name" value="BETA-CAROTENE DIOXYGENASE"/>
    <property type="match status" value="1"/>
</dbReference>
<organism evidence="6 7">
    <name type="scientific">Oceanicoccus sagamiensis</name>
    <dbReference type="NCBI Taxonomy" id="716816"/>
    <lineage>
        <taxon>Bacteria</taxon>
        <taxon>Pseudomonadati</taxon>
        <taxon>Pseudomonadota</taxon>
        <taxon>Gammaproteobacteria</taxon>
        <taxon>Cellvibrionales</taxon>
        <taxon>Spongiibacteraceae</taxon>
        <taxon>Oceanicoccus</taxon>
    </lineage>
</organism>
<keyword evidence="7" id="KW-1185">Reference proteome</keyword>
<feature type="binding site" evidence="5">
    <location>
        <position position="330"/>
    </location>
    <ligand>
        <name>Fe cation</name>
        <dbReference type="ChEBI" id="CHEBI:24875"/>
        <note>catalytic</note>
    </ligand>
</feature>
<comment type="cofactor">
    <cofactor evidence="5">
        <name>Fe(2+)</name>
        <dbReference type="ChEBI" id="CHEBI:29033"/>
    </cofactor>
    <text evidence="5">Binds 1 Fe(2+) ion per subunit.</text>
</comment>
<proteinExistence type="inferred from homology"/>
<dbReference type="InterPro" id="IPR004294">
    <property type="entry name" value="Carotenoid_Oase"/>
</dbReference>
<protein>
    <submittedName>
        <fullName evidence="6">Uncharacterized protein</fullName>
    </submittedName>
</protein>
<evidence type="ECO:0000256" key="3">
    <source>
        <dbReference type="ARBA" id="ARBA00023002"/>
    </source>
</evidence>
<dbReference type="PANTHER" id="PTHR10543:SF89">
    <property type="entry name" value="CAROTENOID 9,10(9',10')-CLEAVAGE DIOXYGENASE 1"/>
    <property type="match status" value="1"/>
</dbReference>
<evidence type="ECO:0000313" key="6">
    <source>
        <dbReference type="EMBL" id="ARN76473.1"/>
    </source>
</evidence>
<feature type="binding site" evidence="5">
    <location>
        <position position="505"/>
    </location>
    <ligand>
        <name>Fe cation</name>
        <dbReference type="ChEBI" id="CHEBI:24875"/>
        <note>catalytic</note>
    </ligand>
</feature>
<dbReference type="Pfam" id="PF03055">
    <property type="entry name" value="RPE65"/>
    <property type="match status" value="1"/>
</dbReference>
<keyword evidence="4 5" id="KW-0408">Iron</keyword>
<dbReference type="EMBL" id="CP019343">
    <property type="protein sequence ID" value="ARN76473.1"/>
    <property type="molecule type" value="Genomic_DNA"/>
</dbReference>